<reference evidence="2" key="3">
    <citation type="submission" date="2018-08" db="UniProtKB">
        <authorList>
            <consortium name="EnsemblPlants"/>
        </authorList>
    </citation>
    <scope>IDENTIFICATION</scope>
    <source>
        <strain evidence="2">cv. Bd21</strain>
    </source>
</reference>
<accession>A0A0Q3FW43</accession>
<evidence type="ECO:0000313" key="2">
    <source>
        <dbReference type="EnsemblPlants" id="KQK03664"/>
    </source>
</evidence>
<dbReference type="AlphaFoldDB" id="A0A0Q3FW43"/>
<gene>
    <name evidence="1" type="ORF">BRADI_2g09195v3</name>
</gene>
<keyword evidence="3" id="KW-1185">Reference proteome</keyword>
<reference evidence="1" key="2">
    <citation type="submission" date="2017-06" db="EMBL/GenBank/DDBJ databases">
        <title>WGS assembly of Brachypodium distachyon.</title>
        <authorList>
            <consortium name="The International Brachypodium Initiative"/>
            <person name="Lucas S."/>
            <person name="Harmon-Smith M."/>
            <person name="Lail K."/>
            <person name="Tice H."/>
            <person name="Grimwood J."/>
            <person name="Bruce D."/>
            <person name="Barry K."/>
            <person name="Shu S."/>
            <person name="Lindquist E."/>
            <person name="Wang M."/>
            <person name="Pitluck S."/>
            <person name="Vogel J.P."/>
            <person name="Garvin D.F."/>
            <person name="Mockler T.C."/>
            <person name="Schmutz J."/>
            <person name="Rokhsar D."/>
            <person name="Bevan M.W."/>
        </authorList>
    </citation>
    <scope>NUCLEOTIDE SEQUENCE</scope>
    <source>
        <strain evidence="1">Bd21</strain>
    </source>
</reference>
<sequence length="190" mass="21118">MRTNGGSHWRTSYFLHPSFVQTPPNGQMGALPWRCPKGPAYVSNTTSVGEGLSDRSRTAECAPRPNSVAQAQSRGWISIQPPVLQECQDSVANRHLGRCREYPMLILRELHVQPMTRPKWVGAHPPDPPDLEANCHPSEVWDAQTSKFGWEAHPTAANVAMAASRSDQRNPWRTFSTCFSALETPPNTMS</sequence>
<evidence type="ECO:0000313" key="3">
    <source>
        <dbReference type="Proteomes" id="UP000008810"/>
    </source>
</evidence>
<evidence type="ECO:0000313" key="1">
    <source>
        <dbReference type="EMBL" id="KQK03664.1"/>
    </source>
</evidence>
<protein>
    <submittedName>
        <fullName evidence="1 2">Uncharacterized protein</fullName>
    </submittedName>
</protein>
<dbReference type="EnsemblPlants" id="KQK03664">
    <property type="protein sequence ID" value="KQK03664"/>
    <property type="gene ID" value="BRADI_2g09195v3"/>
</dbReference>
<organism evidence="1">
    <name type="scientific">Brachypodium distachyon</name>
    <name type="common">Purple false brome</name>
    <name type="synonym">Trachynia distachya</name>
    <dbReference type="NCBI Taxonomy" id="15368"/>
    <lineage>
        <taxon>Eukaryota</taxon>
        <taxon>Viridiplantae</taxon>
        <taxon>Streptophyta</taxon>
        <taxon>Embryophyta</taxon>
        <taxon>Tracheophyta</taxon>
        <taxon>Spermatophyta</taxon>
        <taxon>Magnoliopsida</taxon>
        <taxon>Liliopsida</taxon>
        <taxon>Poales</taxon>
        <taxon>Poaceae</taxon>
        <taxon>BOP clade</taxon>
        <taxon>Pooideae</taxon>
        <taxon>Stipodae</taxon>
        <taxon>Brachypodieae</taxon>
        <taxon>Brachypodium</taxon>
    </lineage>
</organism>
<dbReference type="Proteomes" id="UP000008810">
    <property type="component" value="Chromosome 2"/>
</dbReference>
<name>A0A0Q3FW43_BRADI</name>
<reference evidence="1 2" key="1">
    <citation type="journal article" date="2010" name="Nature">
        <title>Genome sequencing and analysis of the model grass Brachypodium distachyon.</title>
        <authorList>
            <consortium name="International Brachypodium Initiative"/>
        </authorList>
    </citation>
    <scope>NUCLEOTIDE SEQUENCE [LARGE SCALE GENOMIC DNA]</scope>
    <source>
        <strain evidence="1 2">Bd21</strain>
    </source>
</reference>
<proteinExistence type="predicted"/>
<dbReference type="InParanoid" id="A0A0Q3FW43"/>
<dbReference type="EMBL" id="CM000881">
    <property type="protein sequence ID" value="KQK03664.1"/>
    <property type="molecule type" value="Genomic_DNA"/>
</dbReference>
<dbReference type="Gramene" id="KQK03664">
    <property type="protein sequence ID" value="KQK03664"/>
    <property type="gene ID" value="BRADI_2g09195v3"/>
</dbReference>